<dbReference type="Proteomes" id="UP000275078">
    <property type="component" value="Unassembled WGS sequence"/>
</dbReference>
<keyword evidence="3" id="KW-1185">Reference proteome</keyword>
<evidence type="ECO:0008006" key="4">
    <source>
        <dbReference type="Google" id="ProtNLM"/>
    </source>
</evidence>
<feature type="chain" id="PRO_5017990365" description="Apple domain-containing protein" evidence="1">
    <location>
        <begin position="28"/>
        <end position="178"/>
    </location>
</feature>
<reference evidence="2 3" key="1">
    <citation type="journal article" date="2018" name="Nat. Ecol. Evol.">
        <title>Pezizomycetes genomes reveal the molecular basis of ectomycorrhizal truffle lifestyle.</title>
        <authorList>
            <person name="Murat C."/>
            <person name="Payen T."/>
            <person name="Noel B."/>
            <person name="Kuo A."/>
            <person name="Morin E."/>
            <person name="Chen J."/>
            <person name="Kohler A."/>
            <person name="Krizsan K."/>
            <person name="Balestrini R."/>
            <person name="Da Silva C."/>
            <person name="Montanini B."/>
            <person name="Hainaut M."/>
            <person name="Levati E."/>
            <person name="Barry K.W."/>
            <person name="Belfiori B."/>
            <person name="Cichocki N."/>
            <person name="Clum A."/>
            <person name="Dockter R.B."/>
            <person name="Fauchery L."/>
            <person name="Guy J."/>
            <person name="Iotti M."/>
            <person name="Le Tacon F."/>
            <person name="Lindquist E.A."/>
            <person name="Lipzen A."/>
            <person name="Malagnac F."/>
            <person name="Mello A."/>
            <person name="Molinier V."/>
            <person name="Miyauchi S."/>
            <person name="Poulain J."/>
            <person name="Riccioni C."/>
            <person name="Rubini A."/>
            <person name="Sitrit Y."/>
            <person name="Splivallo R."/>
            <person name="Traeger S."/>
            <person name="Wang M."/>
            <person name="Zifcakova L."/>
            <person name="Wipf D."/>
            <person name="Zambonelli A."/>
            <person name="Paolocci F."/>
            <person name="Nowrousian M."/>
            <person name="Ottonello S."/>
            <person name="Baldrian P."/>
            <person name="Spatafora J.W."/>
            <person name="Henrissat B."/>
            <person name="Nagy L.G."/>
            <person name="Aury J.M."/>
            <person name="Wincker P."/>
            <person name="Grigoriev I.V."/>
            <person name="Bonfante P."/>
            <person name="Martin F.M."/>
        </authorList>
    </citation>
    <scope>NUCLEOTIDE SEQUENCE [LARGE SCALE GENOMIC DNA]</scope>
    <source>
        <strain evidence="2 3">RN42</strain>
    </source>
</reference>
<evidence type="ECO:0000313" key="3">
    <source>
        <dbReference type="Proteomes" id="UP000275078"/>
    </source>
</evidence>
<name>A0A3N4IFL3_ASCIM</name>
<keyword evidence="1" id="KW-0732">Signal</keyword>
<dbReference type="EMBL" id="ML119656">
    <property type="protein sequence ID" value="RPA84943.1"/>
    <property type="molecule type" value="Genomic_DNA"/>
</dbReference>
<dbReference type="AlphaFoldDB" id="A0A3N4IFL3"/>
<feature type="signal peptide" evidence="1">
    <location>
        <begin position="1"/>
        <end position="27"/>
    </location>
</feature>
<sequence length="178" mass="20941">MDKSTFRNMLPTAFLLGLFSLVIPTFCEWQPTEENPEPYVLIRWTPNYAPQIRAEPVDDCWSACQFPGFDASKERCEAFDKCWPLMKEEARLRARTGEDFACRSACDEPVHDLSQYKDKKDYQDATRGDWTTYVECWPDAMMNEYGVPEKVLYMYYDRQKGGRQLHRTLELYKAEEGL</sequence>
<proteinExistence type="predicted"/>
<evidence type="ECO:0000313" key="2">
    <source>
        <dbReference type="EMBL" id="RPA84943.1"/>
    </source>
</evidence>
<protein>
    <recommendedName>
        <fullName evidence="4">Apple domain-containing protein</fullName>
    </recommendedName>
</protein>
<organism evidence="2 3">
    <name type="scientific">Ascobolus immersus RN42</name>
    <dbReference type="NCBI Taxonomy" id="1160509"/>
    <lineage>
        <taxon>Eukaryota</taxon>
        <taxon>Fungi</taxon>
        <taxon>Dikarya</taxon>
        <taxon>Ascomycota</taxon>
        <taxon>Pezizomycotina</taxon>
        <taxon>Pezizomycetes</taxon>
        <taxon>Pezizales</taxon>
        <taxon>Ascobolaceae</taxon>
        <taxon>Ascobolus</taxon>
    </lineage>
</organism>
<accession>A0A3N4IFL3</accession>
<evidence type="ECO:0000256" key="1">
    <source>
        <dbReference type="SAM" id="SignalP"/>
    </source>
</evidence>
<gene>
    <name evidence="2" type="ORF">BJ508DRAFT_323127</name>
</gene>